<gene>
    <name evidence="1" type="ORF">EOS_15455</name>
</gene>
<organism evidence="1 2">
    <name type="scientific">Caballeronia mineralivorans PML1(12)</name>
    <dbReference type="NCBI Taxonomy" id="908627"/>
    <lineage>
        <taxon>Bacteria</taxon>
        <taxon>Pseudomonadati</taxon>
        <taxon>Pseudomonadota</taxon>
        <taxon>Betaproteobacteria</taxon>
        <taxon>Burkholderiales</taxon>
        <taxon>Burkholderiaceae</taxon>
        <taxon>Caballeronia</taxon>
    </lineage>
</organism>
<dbReference type="AlphaFoldDB" id="A0A0J1CXV7"/>
<proteinExistence type="predicted"/>
<dbReference type="RefSeq" id="WP_047847536.1">
    <property type="nucleotide sequence ID" value="NZ_AEJF01000093.1"/>
</dbReference>
<evidence type="ECO:0000313" key="1">
    <source>
        <dbReference type="EMBL" id="KLU25387.1"/>
    </source>
</evidence>
<dbReference type="OrthoDB" id="5957450at2"/>
<keyword evidence="2" id="KW-1185">Reference proteome</keyword>
<protein>
    <submittedName>
        <fullName evidence="1">Uncharacterized protein</fullName>
    </submittedName>
</protein>
<name>A0A0J1CXV7_9BURK</name>
<evidence type="ECO:0000313" key="2">
    <source>
        <dbReference type="Proteomes" id="UP000035963"/>
    </source>
</evidence>
<accession>A0A0J1CXV7</accession>
<reference evidence="1 2" key="1">
    <citation type="journal article" date="2015" name="Genome Announc.">
        <title>Draft Genome Sequence of Burkholderia sp. Strain PML1(12), an Ectomycorrhizosphere-Inhabiting Bacterium with Effective Mineral-Weathering Ability.</title>
        <authorList>
            <person name="Uroz S."/>
            <person name="Oger P."/>
        </authorList>
    </citation>
    <scope>NUCLEOTIDE SEQUENCE [LARGE SCALE GENOMIC DNA]</scope>
    <source>
        <strain evidence="2">PML1(12)</strain>
    </source>
</reference>
<sequence>MNKRNFVATVKEPADMRSPNGVGHAIHIELHEEIQGLKGDEVVFHLKPESSMDDAQTLVRLLNQLGDNVFIQETD</sequence>
<dbReference type="EMBL" id="AEJF01000093">
    <property type="protein sequence ID" value="KLU25387.1"/>
    <property type="molecule type" value="Genomic_DNA"/>
</dbReference>
<dbReference type="Proteomes" id="UP000035963">
    <property type="component" value="Unassembled WGS sequence"/>
</dbReference>
<comment type="caution">
    <text evidence="1">The sequence shown here is derived from an EMBL/GenBank/DDBJ whole genome shotgun (WGS) entry which is preliminary data.</text>
</comment>